<dbReference type="RefSeq" id="XP_046588668.1">
    <property type="nucleotide sequence ID" value="XM_046732712.1"/>
</dbReference>
<dbReference type="InterPro" id="IPR012340">
    <property type="entry name" value="NA-bd_OB-fold"/>
</dbReference>
<dbReference type="Pfam" id="PF17855">
    <property type="entry name" value="MCM_lid"/>
    <property type="match status" value="1"/>
</dbReference>
<feature type="domain" description="MCM C-terminal AAA(+) ATPase" evidence="14">
    <location>
        <begin position="391"/>
        <end position="592"/>
    </location>
</feature>
<organism evidence="15 16">
    <name type="scientific">Neodiprion lecontei</name>
    <name type="common">Redheaded pine sawfly</name>
    <dbReference type="NCBI Taxonomy" id="441921"/>
    <lineage>
        <taxon>Eukaryota</taxon>
        <taxon>Metazoa</taxon>
        <taxon>Ecdysozoa</taxon>
        <taxon>Arthropoda</taxon>
        <taxon>Hexapoda</taxon>
        <taxon>Insecta</taxon>
        <taxon>Pterygota</taxon>
        <taxon>Neoptera</taxon>
        <taxon>Endopterygota</taxon>
        <taxon>Hymenoptera</taxon>
        <taxon>Tenthredinoidea</taxon>
        <taxon>Diprionidae</taxon>
        <taxon>Diprioninae</taxon>
        <taxon>Neodiprion</taxon>
    </lineage>
</organism>
<evidence type="ECO:0000256" key="2">
    <source>
        <dbReference type="ARBA" id="ARBA00008010"/>
    </source>
</evidence>
<dbReference type="InterPro" id="IPR033762">
    <property type="entry name" value="MCM_OB"/>
</dbReference>
<comment type="subcellular location">
    <subcellularLocation>
        <location evidence="1">Nucleus</location>
    </subcellularLocation>
</comment>
<dbReference type="SMART" id="SM00382">
    <property type="entry name" value="AAA"/>
    <property type="match status" value="1"/>
</dbReference>
<feature type="compositionally biased region" description="Polar residues" evidence="13">
    <location>
        <begin position="33"/>
        <end position="45"/>
    </location>
</feature>
<dbReference type="Pfam" id="PF17207">
    <property type="entry name" value="MCM_OB"/>
    <property type="match status" value="1"/>
</dbReference>
<dbReference type="SUPFAM" id="SSF52540">
    <property type="entry name" value="P-loop containing nucleoside triphosphate hydrolases"/>
    <property type="match status" value="1"/>
</dbReference>
<dbReference type="SUPFAM" id="SSF50249">
    <property type="entry name" value="Nucleic acid-binding proteins"/>
    <property type="match status" value="1"/>
</dbReference>
<dbReference type="Pfam" id="PF25051">
    <property type="entry name" value="WHD_MCM8"/>
    <property type="match status" value="1"/>
</dbReference>
<dbReference type="CDD" id="cd22247">
    <property type="entry name" value="MCM8_WHD"/>
    <property type="match status" value="1"/>
</dbReference>
<dbReference type="InterPro" id="IPR031327">
    <property type="entry name" value="MCM"/>
</dbReference>
<evidence type="ECO:0000259" key="14">
    <source>
        <dbReference type="PROSITE" id="PS50051"/>
    </source>
</evidence>
<dbReference type="Gene3D" id="2.40.50.140">
    <property type="entry name" value="Nucleic acid-binding proteins"/>
    <property type="match status" value="1"/>
</dbReference>
<dbReference type="InterPro" id="IPR027417">
    <property type="entry name" value="P-loop_NTPase"/>
</dbReference>
<dbReference type="Pfam" id="PF26065">
    <property type="entry name" value="MCM8_N"/>
    <property type="match status" value="1"/>
</dbReference>
<keyword evidence="15" id="KW-1185">Reference proteome</keyword>
<evidence type="ECO:0000256" key="9">
    <source>
        <dbReference type="ARBA" id="ARBA00023242"/>
    </source>
</evidence>
<protein>
    <recommendedName>
        <fullName evidence="10">DNA helicase MCM8</fullName>
        <ecNumber evidence="3">3.6.4.12</ecNumber>
    </recommendedName>
    <alternativeName>
        <fullName evidence="11">Minichromosome maintenance 8</fullName>
    </alternativeName>
</protein>
<dbReference type="InterPro" id="IPR003593">
    <property type="entry name" value="AAA+_ATPase"/>
</dbReference>
<keyword evidence="9" id="KW-0539">Nucleus</keyword>
<evidence type="ECO:0000256" key="5">
    <source>
        <dbReference type="ARBA" id="ARBA00022741"/>
    </source>
</evidence>
<dbReference type="InterPro" id="IPR056875">
    <property type="entry name" value="MCM8/REC_WHD"/>
</dbReference>
<dbReference type="InterPro" id="IPR058767">
    <property type="entry name" value="MCM8_N"/>
</dbReference>
<dbReference type="Gene3D" id="3.40.50.300">
    <property type="entry name" value="P-loop containing nucleotide triphosphate hydrolases"/>
    <property type="match status" value="1"/>
</dbReference>
<feature type="compositionally biased region" description="Basic residues" evidence="13">
    <location>
        <begin position="7"/>
        <end position="17"/>
    </location>
</feature>
<evidence type="ECO:0000256" key="3">
    <source>
        <dbReference type="ARBA" id="ARBA00012551"/>
    </source>
</evidence>
<dbReference type="Gene3D" id="2.20.28.10">
    <property type="match status" value="1"/>
</dbReference>
<sequence length="819" mass="91179">MNNRGRSWYRNKGKRKRPSEITETLGGSKKDMSNPTDSSEACSLFNPNRHNSPYHNWDLYFHNEVYTKASSTVRKIEAMQRFIMSHMDIFPVSNLENNKPYNVDIKILLKDDLFYNEWSSFKEDLTNDPKHTLNCLGMAIDQMMIETITAKEGMDDVTVSANLPIAVVRISNYGPVLSLRDLKVNSYGKLISIRGCIMRVGNIKHFAQWMEFLCVSCGSRMISRQVDGIYTLPTKCVSCNGKKFQPLLSSVHTKTVTFQVIRLQEHVGDEQDDKGRMPRIIDVDLIEDLVNTCMPGDDITVTGIIKVRGNEKNSSKGNTAANLFSLYMEAVYILNNKSQNKCAVALDLTDVDHLAVKVNCQLREIVKLTRTSEFLIGFSILLQEVYHDPNVFKLLVQSLCPSIYGHELIKAGLILSLFGGSTKSQDVRDDVHVLVVGDPGLGKSQMLQACARVAAKGIYVCGTSSTSTGLTVTLVKDASTGDVVLEPGALVLADKGTCCIDEFDKMSTQHQALLEAMEQQSVSVAKSGMVCCLPARTSILAAANPARGRYDRSKTVIENLNMKQPLLSRFDLIFILLDQPDAHLDDLLSDHVMAVHVGISNQIGDMRSNSTNSLSTGESSTSANNLRQKLSLCPTETIDPIPHRILRNYIIYARQYVKPKITPAAVEVLKGFYLKCRARNDREKITPMTPRQLAALIRLTEARAKLELREEATHSDALEVIEIIKFSMAEVDVEHIEPDYSLLSGSGKLTAAKVKAFISLLRDKAAAMEKTVFSTREMRDLATKEKIIVDDFNALISKLNENGFILKKGPNLYSVTTNN</sequence>
<feature type="region of interest" description="Disordered" evidence="13">
    <location>
        <begin position="1"/>
        <end position="45"/>
    </location>
</feature>
<evidence type="ECO:0000313" key="15">
    <source>
        <dbReference type="Proteomes" id="UP000829291"/>
    </source>
</evidence>
<proteinExistence type="inferred from homology"/>
<keyword evidence="7 12" id="KW-0067">ATP-binding</keyword>
<dbReference type="PRINTS" id="PR01657">
    <property type="entry name" value="MCMFAMILY"/>
</dbReference>
<reference evidence="16" key="1">
    <citation type="submission" date="2025-08" db="UniProtKB">
        <authorList>
            <consortium name="RefSeq"/>
        </authorList>
    </citation>
    <scope>IDENTIFICATION</scope>
    <source>
        <tissue evidence="16">Thorax and Abdomen</tissue>
    </source>
</reference>
<keyword evidence="4" id="KW-0235">DNA replication</keyword>
<dbReference type="InterPro" id="IPR018525">
    <property type="entry name" value="MCM_CS"/>
</dbReference>
<evidence type="ECO:0000256" key="10">
    <source>
        <dbReference type="ARBA" id="ARBA00041084"/>
    </source>
</evidence>
<evidence type="ECO:0000313" key="16">
    <source>
        <dbReference type="RefSeq" id="XP_046588668.1"/>
    </source>
</evidence>
<gene>
    <name evidence="16" type="primary">LOC107218241</name>
</gene>
<keyword evidence="8 12" id="KW-0238">DNA-binding</keyword>
<dbReference type="SMART" id="SM00350">
    <property type="entry name" value="MCM"/>
    <property type="match status" value="1"/>
</dbReference>
<keyword evidence="6" id="KW-0347">Helicase</keyword>
<comment type="similarity">
    <text evidence="2 12">Belongs to the MCM family.</text>
</comment>
<dbReference type="PANTHER" id="PTHR11630:SF47">
    <property type="entry name" value="DNA HELICASE MCM8"/>
    <property type="match status" value="1"/>
</dbReference>
<dbReference type="PROSITE" id="PS00847">
    <property type="entry name" value="MCM_1"/>
    <property type="match status" value="1"/>
</dbReference>
<dbReference type="GeneID" id="107218241"/>
<dbReference type="Pfam" id="PF00493">
    <property type="entry name" value="MCM"/>
    <property type="match status" value="1"/>
</dbReference>
<evidence type="ECO:0000256" key="7">
    <source>
        <dbReference type="ARBA" id="ARBA00022840"/>
    </source>
</evidence>
<dbReference type="Proteomes" id="UP000829291">
    <property type="component" value="Chromosome 2"/>
</dbReference>
<dbReference type="PANTHER" id="PTHR11630">
    <property type="entry name" value="DNA REPLICATION LICENSING FACTOR MCM FAMILY MEMBER"/>
    <property type="match status" value="1"/>
</dbReference>
<dbReference type="InterPro" id="IPR041562">
    <property type="entry name" value="MCM_lid"/>
</dbReference>
<name>A0ABM3FKW2_NEOLC</name>
<dbReference type="EC" id="3.6.4.12" evidence="3"/>
<dbReference type="InterPro" id="IPR001208">
    <property type="entry name" value="MCM_dom"/>
</dbReference>
<dbReference type="PROSITE" id="PS50051">
    <property type="entry name" value="MCM_2"/>
    <property type="match status" value="1"/>
</dbReference>
<evidence type="ECO:0000256" key="1">
    <source>
        <dbReference type="ARBA" id="ARBA00004123"/>
    </source>
</evidence>
<evidence type="ECO:0000256" key="11">
    <source>
        <dbReference type="ARBA" id="ARBA00042306"/>
    </source>
</evidence>
<evidence type="ECO:0000256" key="12">
    <source>
        <dbReference type="RuleBase" id="RU004070"/>
    </source>
</evidence>
<evidence type="ECO:0000256" key="6">
    <source>
        <dbReference type="ARBA" id="ARBA00022806"/>
    </source>
</evidence>
<accession>A0ABM3FKW2</accession>
<evidence type="ECO:0000256" key="13">
    <source>
        <dbReference type="SAM" id="MobiDB-lite"/>
    </source>
</evidence>
<keyword evidence="6" id="KW-0378">Hydrolase</keyword>
<evidence type="ECO:0000256" key="4">
    <source>
        <dbReference type="ARBA" id="ARBA00022705"/>
    </source>
</evidence>
<evidence type="ECO:0000256" key="8">
    <source>
        <dbReference type="ARBA" id="ARBA00023125"/>
    </source>
</evidence>
<keyword evidence="5 12" id="KW-0547">Nucleotide-binding</keyword>